<feature type="region of interest" description="Disordered" evidence="3">
    <location>
        <begin position="1"/>
        <end position="33"/>
    </location>
</feature>
<dbReference type="Pfam" id="PF13191">
    <property type="entry name" value="AAA_16"/>
    <property type="match status" value="1"/>
</dbReference>
<evidence type="ECO:0000259" key="4">
    <source>
        <dbReference type="PROSITE" id="PS50043"/>
    </source>
</evidence>
<dbReference type="SUPFAM" id="SSF46894">
    <property type="entry name" value="C-terminal effector domain of the bipartite response regulators"/>
    <property type="match status" value="1"/>
</dbReference>
<dbReference type="GO" id="GO:0005737">
    <property type="term" value="C:cytoplasm"/>
    <property type="evidence" value="ECO:0007669"/>
    <property type="project" value="TreeGrafter"/>
</dbReference>
<dbReference type="GO" id="GO:0004016">
    <property type="term" value="F:adenylate cyclase activity"/>
    <property type="evidence" value="ECO:0007669"/>
    <property type="project" value="TreeGrafter"/>
</dbReference>
<organism evidence="5 6">
    <name type="scientific">Lentzea tibetensis</name>
    <dbReference type="NCBI Taxonomy" id="2591470"/>
    <lineage>
        <taxon>Bacteria</taxon>
        <taxon>Bacillati</taxon>
        <taxon>Actinomycetota</taxon>
        <taxon>Actinomycetes</taxon>
        <taxon>Pseudonocardiales</taxon>
        <taxon>Pseudonocardiaceae</taxon>
        <taxon>Lentzea</taxon>
    </lineage>
</organism>
<dbReference type="PRINTS" id="PR00038">
    <property type="entry name" value="HTHLUXR"/>
</dbReference>
<dbReference type="Pfam" id="PF00196">
    <property type="entry name" value="GerE"/>
    <property type="match status" value="1"/>
</dbReference>
<dbReference type="SUPFAM" id="SSF52540">
    <property type="entry name" value="P-loop containing nucleoside triphosphate hydrolases"/>
    <property type="match status" value="1"/>
</dbReference>
<dbReference type="Gene3D" id="1.10.10.10">
    <property type="entry name" value="Winged helix-like DNA-binding domain superfamily/Winged helix DNA-binding domain"/>
    <property type="match status" value="1"/>
</dbReference>
<dbReference type="PANTHER" id="PTHR16305">
    <property type="entry name" value="TESTICULAR SOLUBLE ADENYLYL CYCLASE"/>
    <property type="match status" value="1"/>
</dbReference>
<keyword evidence="6" id="KW-1185">Reference proteome</keyword>
<dbReference type="Gene3D" id="1.25.40.10">
    <property type="entry name" value="Tetratricopeptide repeat domain"/>
    <property type="match status" value="1"/>
</dbReference>
<dbReference type="SMART" id="SM00421">
    <property type="entry name" value="HTH_LUXR"/>
    <property type="match status" value="1"/>
</dbReference>
<accession>A0A563F215</accession>
<dbReference type="InterPro" id="IPR027417">
    <property type="entry name" value="P-loop_NTPase"/>
</dbReference>
<reference evidence="5 6" key="1">
    <citation type="submission" date="2019-07" db="EMBL/GenBank/DDBJ databases">
        <title>Lentzea xizangensis sp. nov., isolated from Qinghai-Tibetan Plateau Soils.</title>
        <authorList>
            <person name="Huang J."/>
        </authorList>
    </citation>
    <scope>NUCLEOTIDE SEQUENCE [LARGE SCALE GENOMIC DNA]</scope>
    <source>
        <strain evidence="5 6">FXJ1.1311</strain>
    </source>
</reference>
<comment type="caution">
    <text evidence="5">The sequence shown here is derived from an EMBL/GenBank/DDBJ whole genome shotgun (WGS) entry which is preliminary data.</text>
</comment>
<name>A0A563F215_9PSEU</name>
<proteinExistence type="predicted"/>
<dbReference type="GO" id="GO:0006355">
    <property type="term" value="P:regulation of DNA-templated transcription"/>
    <property type="evidence" value="ECO:0007669"/>
    <property type="project" value="InterPro"/>
</dbReference>
<sequence>MVSPPSLGRAGPARISASTQCGTGSPLIGDTPEVEAPIVGRDRELAELRAGLVAAAGGSGRLVLVGGDAGIGKTRLAVAATAMAAEYGVPVARGQAVDDPGMPPLWPWRRLARDVAALHRVLTDTRFDPADAEGSATARFAMLADATDALVAAAASTGLLVVLEDMHWADRTSLRLLAHVASELDTARILVVATYRDADGAFADALPDLVRAPATRTVRLAGLTREDVAGWVRRTTSVADPDELATRLTDGTGGNPLYVRMLLDRITDSGEVTGHPELHRLMLARLDGLSLRARDVLDAASVLGERIEPALLAAVTGEEPAALLDEAVAARALQVDGDVLAFTHALVRDAAYQELAPSARADLHRRCALALAATGGAPGRIATHWRRADGPDAAGECTRWATVAARAATAELAYDEALRFAALALAAAEHAPVRDRAVLTLDLARAEFLTGEVDASLDHCRAVARLAEDAEAPELIADAALVITGLGDPVLLTAVGQLCTTALRHLPPDATAPRARLLARRAMAVTAAGAFDLARELSADALDLAERSGDPDAELDGIHARHLALCAPQFLAERVALANRAVALADTARQPHASLWGHVWLVDAAFQAGDLAAVDRELALIEQFAAARQHAVAWWHLHRLRATKAALVGKLDAAREHNETARALAERIGAPAAKGMYHAFRHGLAQISGTIDAASAEESLAVLSLVGDVALARVYVPFVHALLGDLDQARATFEEFRAMPDAVEVGPMWAPLLSQIGEVACMLDDAATADLVYRRLSTLDPDFSADGSGVVFCRAASPHLLGDLAMTCGRTAVAIDHYRTAVEMNARIGARPFLALSRLGLAQALVTEGDLPAARTLATQAAAEFRALDLPVRLAAADRLLRRIGTEERTSDPLSPRESEVVELIAQALTNRQIASRLVLSERTVETHVRSVLAKLGLRTRTEIAAWSLRSS</sequence>
<dbReference type="PROSITE" id="PS50043">
    <property type="entry name" value="HTH_LUXR_2"/>
    <property type="match status" value="1"/>
</dbReference>
<dbReference type="GO" id="GO:0005524">
    <property type="term" value="F:ATP binding"/>
    <property type="evidence" value="ECO:0007669"/>
    <property type="project" value="UniProtKB-KW"/>
</dbReference>
<evidence type="ECO:0000313" key="6">
    <source>
        <dbReference type="Proteomes" id="UP000316639"/>
    </source>
</evidence>
<dbReference type="PANTHER" id="PTHR16305:SF35">
    <property type="entry name" value="TRANSCRIPTIONAL ACTIVATOR DOMAIN"/>
    <property type="match status" value="1"/>
</dbReference>
<dbReference type="Proteomes" id="UP000316639">
    <property type="component" value="Unassembled WGS sequence"/>
</dbReference>
<keyword evidence="1" id="KW-0547">Nucleotide-binding</keyword>
<feature type="domain" description="HTH luxR-type" evidence="4">
    <location>
        <begin position="887"/>
        <end position="952"/>
    </location>
</feature>
<dbReference type="EMBL" id="VOBR01000002">
    <property type="protein sequence ID" value="TWP53778.1"/>
    <property type="molecule type" value="Genomic_DNA"/>
</dbReference>
<evidence type="ECO:0000256" key="1">
    <source>
        <dbReference type="ARBA" id="ARBA00022741"/>
    </source>
</evidence>
<gene>
    <name evidence="5" type="ORF">FKR81_03210</name>
</gene>
<dbReference type="SUPFAM" id="SSF48452">
    <property type="entry name" value="TPR-like"/>
    <property type="match status" value="1"/>
</dbReference>
<dbReference type="OrthoDB" id="3543649at2"/>
<dbReference type="Gene3D" id="3.40.50.300">
    <property type="entry name" value="P-loop containing nucleotide triphosphate hydrolases"/>
    <property type="match status" value="1"/>
</dbReference>
<evidence type="ECO:0000256" key="2">
    <source>
        <dbReference type="ARBA" id="ARBA00022840"/>
    </source>
</evidence>
<dbReference type="InterPro" id="IPR011990">
    <property type="entry name" value="TPR-like_helical_dom_sf"/>
</dbReference>
<dbReference type="InterPro" id="IPR041664">
    <property type="entry name" value="AAA_16"/>
</dbReference>
<dbReference type="InterPro" id="IPR000792">
    <property type="entry name" value="Tscrpt_reg_LuxR_C"/>
</dbReference>
<keyword evidence="2" id="KW-0067">ATP-binding</keyword>
<dbReference type="InterPro" id="IPR036388">
    <property type="entry name" value="WH-like_DNA-bd_sf"/>
</dbReference>
<dbReference type="CDD" id="cd06170">
    <property type="entry name" value="LuxR_C_like"/>
    <property type="match status" value="1"/>
</dbReference>
<evidence type="ECO:0000313" key="5">
    <source>
        <dbReference type="EMBL" id="TWP53778.1"/>
    </source>
</evidence>
<protein>
    <submittedName>
        <fullName evidence="5">AAA family ATPase</fullName>
    </submittedName>
</protein>
<dbReference type="GO" id="GO:0003677">
    <property type="term" value="F:DNA binding"/>
    <property type="evidence" value="ECO:0007669"/>
    <property type="project" value="InterPro"/>
</dbReference>
<dbReference type="InterPro" id="IPR016032">
    <property type="entry name" value="Sig_transdc_resp-reg_C-effctor"/>
</dbReference>
<dbReference type="AlphaFoldDB" id="A0A563F215"/>
<evidence type="ECO:0000256" key="3">
    <source>
        <dbReference type="SAM" id="MobiDB-lite"/>
    </source>
</evidence>